<keyword evidence="1" id="KW-0732">Signal</keyword>
<evidence type="ECO:0000313" key="3">
    <source>
        <dbReference type="Proteomes" id="UP000194236"/>
    </source>
</evidence>
<protein>
    <submittedName>
        <fullName evidence="2">Uncharacterized protein</fullName>
    </submittedName>
</protein>
<accession>A0A1Y3B410</accession>
<gene>
    <name evidence="2" type="ORF">BLA29_013492</name>
</gene>
<feature type="chain" id="PRO_5012395576" evidence="1">
    <location>
        <begin position="17"/>
        <end position="129"/>
    </location>
</feature>
<organism evidence="2 3">
    <name type="scientific">Euroglyphus maynei</name>
    <name type="common">Mayne's house dust mite</name>
    <dbReference type="NCBI Taxonomy" id="6958"/>
    <lineage>
        <taxon>Eukaryota</taxon>
        <taxon>Metazoa</taxon>
        <taxon>Ecdysozoa</taxon>
        <taxon>Arthropoda</taxon>
        <taxon>Chelicerata</taxon>
        <taxon>Arachnida</taxon>
        <taxon>Acari</taxon>
        <taxon>Acariformes</taxon>
        <taxon>Sarcoptiformes</taxon>
        <taxon>Astigmata</taxon>
        <taxon>Psoroptidia</taxon>
        <taxon>Analgoidea</taxon>
        <taxon>Pyroglyphidae</taxon>
        <taxon>Pyroglyphinae</taxon>
        <taxon>Euroglyphus</taxon>
    </lineage>
</organism>
<feature type="signal peptide" evidence="1">
    <location>
        <begin position="1"/>
        <end position="16"/>
    </location>
</feature>
<proteinExistence type="predicted"/>
<dbReference type="Proteomes" id="UP000194236">
    <property type="component" value="Unassembled WGS sequence"/>
</dbReference>
<feature type="non-terminal residue" evidence="2">
    <location>
        <position position="129"/>
    </location>
</feature>
<keyword evidence="3" id="KW-1185">Reference proteome</keyword>
<reference evidence="2 3" key="1">
    <citation type="submission" date="2017-03" db="EMBL/GenBank/DDBJ databases">
        <title>Genome Survey of Euroglyphus maynei.</title>
        <authorList>
            <person name="Arlian L.G."/>
            <person name="Morgan M.S."/>
            <person name="Rider S.D."/>
        </authorList>
    </citation>
    <scope>NUCLEOTIDE SEQUENCE [LARGE SCALE GENOMIC DNA]</scope>
    <source>
        <strain evidence="2">Arlian Lab</strain>
        <tissue evidence="2">Whole body</tissue>
    </source>
</reference>
<evidence type="ECO:0000256" key="1">
    <source>
        <dbReference type="SAM" id="SignalP"/>
    </source>
</evidence>
<name>A0A1Y3B410_EURMA</name>
<comment type="caution">
    <text evidence="2">The sequence shown here is derived from an EMBL/GenBank/DDBJ whole genome shotgun (WGS) entry which is preliminary data.</text>
</comment>
<dbReference type="AlphaFoldDB" id="A0A1Y3B410"/>
<evidence type="ECO:0000313" key="2">
    <source>
        <dbReference type="EMBL" id="OTF74643.1"/>
    </source>
</evidence>
<sequence>MIIDLFLFFWQGLAQATQPSPTDTSMYKGAYQSADLFTTMHHASGYHSGHHHHHPHHHHHHGSTKAHLNFAAMHGTPISPSSSGTIFPSATSYWSSTGAAAANLYSNIAAASNHAAAASAAAISHHHTS</sequence>
<dbReference type="EMBL" id="MUJZ01046072">
    <property type="protein sequence ID" value="OTF74643.1"/>
    <property type="molecule type" value="Genomic_DNA"/>
</dbReference>